<evidence type="ECO:0000313" key="2">
    <source>
        <dbReference type="Proteomes" id="UP001055072"/>
    </source>
</evidence>
<reference evidence="1" key="1">
    <citation type="journal article" date="2021" name="Environ. Microbiol.">
        <title>Gene family expansions and transcriptome signatures uncover fungal adaptations to wood decay.</title>
        <authorList>
            <person name="Hage H."/>
            <person name="Miyauchi S."/>
            <person name="Viragh M."/>
            <person name="Drula E."/>
            <person name="Min B."/>
            <person name="Chaduli D."/>
            <person name="Navarro D."/>
            <person name="Favel A."/>
            <person name="Norest M."/>
            <person name="Lesage-Meessen L."/>
            <person name="Balint B."/>
            <person name="Merenyi Z."/>
            <person name="de Eugenio L."/>
            <person name="Morin E."/>
            <person name="Martinez A.T."/>
            <person name="Baldrian P."/>
            <person name="Stursova M."/>
            <person name="Martinez M.J."/>
            <person name="Novotny C."/>
            <person name="Magnuson J.K."/>
            <person name="Spatafora J.W."/>
            <person name="Maurice S."/>
            <person name="Pangilinan J."/>
            <person name="Andreopoulos W."/>
            <person name="LaButti K."/>
            <person name="Hundley H."/>
            <person name="Na H."/>
            <person name="Kuo A."/>
            <person name="Barry K."/>
            <person name="Lipzen A."/>
            <person name="Henrissat B."/>
            <person name="Riley R."/>
            <person name="Ahrendt S."/>
            <person name="Nagy L.G."/>
            <person name="Grigoriev I.V."/>
            <person name="Martin F."/>
            <person name="Rosso M.N."/>
        </authorList>
    </citation>
    <scope>NUCLEOTIDE SEQUENCE</scope>
    <source>
        <strain evidence="1">CBS 384.51</strain>
    </source>
</reference>
<keyword evidence="2" id="KW-1185">Reference proteome</keyword>
<sequence>MLRIPLLGRPKIPLEEVVAHPAEETSQAQVVVSQPSVDNLAHRAASTPEDAHPPVAAESSLQESDGPVVENPETLLPSEQIPLSTNDAPQNASSWWSYLGWTSASTTDANIQQSPADQSLPSPTGIQVNVESSTVQVPPSMVQTQETQSSEPEPPMTDVSADSMKEPVLEAPSAEEQKSDITNPSDAQQTPSLFSEDTAKSQGSAWYSPWSWYAASPIVPSSSSAFPVSASKPEDHNGSKSQQEIRPMTESEMVKEEALARDNGVDATPRLPPTQLPSNDTDALEPQPTPQATSPPVSTNPIESSIAINKSGWASFFMSKALYVKTITDGQEVKAQSQGEMEVMDLDDEDDISAGKRTGDDTSTVIAPQPKKEKAAADTARGSKAVAIAPRKPSSIPSNTPSASTSPKPREAPTAPLREREPKKSGTPAPPLTNSESIKKETAKIKASGSRSPSPAPSKTSVTSPRASPPNLVLPTWNDVFLSPPRSLVPPSPTPPPTHKGKLSKTLDFVSGVLWSGKEDQHAKGSLKGKGKEREKDNPFVRFGMELPKALDVVGQPFDPNALNEKCRVVVIGVAGWMPGAITRTLAGGLPSSSSKFVDLTCVALEKFEEDHGFKFEKITRIPLEGDGTIERKVAKNHAHLIGNEEWVNDLHAADVIFVAAHSQGTVVAVHLIDKLIKDGHIMTERNAEIIAQAAAQVAPPGVTLPSASTTRTQKICCLALCGIHLGPLRYLKTSSLLQPYFQYFENAAARELFDFQDTESEVSKKYVKALTSVMDHGTKMVCLASLNDQVVPIYSGLFTAASHPRILRALYIDGDAYHSSDFLSNLLVLLIRIMNSGLSDSGLLAHLSEATAGTLSGVGHSSAYEELASYSLAVNYMFLATDGTDARPELVVEPFNAVNEQNDYEIPWSLRDLIADERVAHFFASEFSQLKDAFDQWSPKTTILRDVKRKLQPIQRLSSIKGSSFGSRL</sequence>
<proteinExistence type="predicted"/>
<name>A0ACB8TUA3_9APHY</name>
<comment type="caution">
    <text evidence="1">The sequence shown here is derived from an EMBL/GenBank/DDBJ whole genome shotgun (WGS) entry which is preliminary data.</text>
</comment>
<evidence type="ECO:0000313" key="1">
    <source>
        <dbReference type="EMBL" id="KAI0085511.1"/>
    </source>
</evidence>
<gene>
    <name evidence="1" type="ORF">BDY19DRAFT_896356</name>
</gene>
<accession>A0ACB8TUA3</accession>
<protein>
    <submittedName>
        <fullName evidence="1">Uncharacterized protein</fullName>
    </submittedName>
</protein>
<dbReference type="EMBL" id="MU274930">
    <property type="protein sequence ID" value="KAI0085511.1"/>
    <property type="molecule type" value="Genomic_DNA"/>
</dbReference>
<dbReference type="Proteomes" id="UP001055072">
    <property type="component" value="Unassembled WGS sequence"/>
</dbReference>
<organism evidence="1 2">
    <name type="scientific">Irpex rosettiformis</name>
    <dbReference type="NCBI Taxonomy" id="378272"/>
    <lineage>
        <taxon>Eukaryota</taxon>
        <taxon>Fungi</taxon>
        <taxon>Dikarya</taxon>
        <taxon>Basidiomycota</taxon>
        <taxon>Agaricomycotina</taxon>
        <taxon>Agaricomycetes</taxon>
        <taxon>Polyporales</taxon>
        <taxon>Irpicaceae</taxon>
        <taxon>Irpex</taxon>
    </lineage>
</organism>